<reference evidence="1 2" key="1">
    <citation type="submission" date="2024-01" db="EMBL/GenBank/DDBJ databases">
        <title>The genomes of 5 underutilized Papilionoideae crops provide insights into root nodulation and disease resistance.</title>
        <authorList>
            <person name="Yuan L."/>
        </authorList>
    </citation>
    <scope>NUCLEOTIDE SEQUENCE [LARGE SCALE GENOMIC DNA]</scope>
    <source>
        <strain evidence="1">LY-2023</strain>
        <tissue evidence="1">Leaf</tissue>
    </source>
</reference>
<dbReference type="GO" id="GO:0043138">
    <property type="term" value="F:3'-5' DNA helicase activity"/>
    <property type="evidence" value="ECO:0007669"/>
    <property type="project" value="TreeGrafter"/>
</dbReference>
<name>A0AAN9PUL7_CLITE</name>
<sequence length="96" mass="10918">MEFLSLLPLVVLSGRKIKPSLAVYVAFGGPLDQYSMKHPKKLFERPIECCHVDSQNKQVLEQHLVCSYSVLQLEEVNRAHDLMTLIIQFPVLLLVA</sequence>
<proteinExistence type="predicted"/>
<gene>
    <name evidence="1" type="ORF">RJT34_09396</name>
</gene>
<evidence type="ECO:0000313" key="1">
    <source>
        <dbReference type="EMBL" id="KAK7311331.1"/>
    </source>
</evidence>
<dbReference type="GO" id="GO:0005634">
    <property type="term" value="C:nucleus"/>
    <property type="evidence" value="ECO:0007669"/>
    <property type="project" value="TreeGrafter"/>
</dbReference>
<dbReference type="PANTHER" id="PTHR47957">
    <property type="entry name" value="ATP-DEPENDENT HELICASE HRQ1"/>
    <property type="match status" value="1"/>
</dbReference>
<organism evidence="1 2">
    <name type="scientific">Clitoria ternatea</name>
    <name type="common">Butterfly pea</name>
    <dbReference type="NCBI Taxonomy" id="43366"/>
    <lineage>
        <taxon>Eukaryota</taxon>
        <taxon>Viridiplantae</taxon>
        <taxon>Streptophyta</taxon>
        <taxon>Embryophyta</taxon>
        <taxon>Tracheophyta</taxon>
        <taxon>Spermatophyta</taxon>
        <taxon>Magnoliopsida</taxon>
        <taxon>eudicotyledons</taxon>
        <taxon>Gunneridae</taxon>
        <taxon>Pentapetalae</taxon>
        <taxon>rosids</taxon>
        <taxon>fabids</taxon>
        <taxon>Fabales</taxon>
        <taxon>Fabaceae</taxon>
        <taxon>Papilionoideae</taxon>
        <taxon>50 kb inversion clade</taxon>
        <taxon>NPAAA clade</taxon>
        <taxon>indigoferoid/millettioid clade</taxon>
        <taxon>Phaseoleae</taxon>
        <taxon>Clitoria</taxon>
    </lineage>
</organism>
<accession>A0AAN9PUL7</accession>
<keyword evidence="2" id="KW-1185">Reference proteome</keyword>
<dbReference type="Proteomes" id="UP001359559">
    <property type="component" value="Unassembled WGS sequence"/>
</dbReference>
<comment type="caution">
    <text evidence="1">The sequence shown here is derived from an EMBL/GenBank/DDBJ whole genome shotgun (WGS) entry which is preliminary data.</text>
</comment>
<dbReference type="EMBL" id="JAYKXN010000002">
    <property type="protein sequence ID" value="KAK7311331.1"/>
    <property type="molecule type" value="Genomic_DNA"/>
</dbReference>
<evidence type="ECO:0000313" key="2">
    <source>
        <dbReference type="Proteomes" id="UP001359559"/>
    </source>
</evidence>
<dbReference type="GO" id="GO:0006289">
    <property type="term" value="P:nucleotide-excision repair"/>
    <property type="evidence" value="ECO:0007669"/>
    <property type="project" value="TreeGrafter"/>
</dbReference>
<dbReference type="AlphaFoldDB" id="A0AAN9PUL7"/>
<dbReference type="GO" id="GO:0036297">
    <property type="term" value="P:interstrand cross-link repair"/>
    <property type="evidence" value="ECO:0007669"/>
    <property type="project" value="TreeGrafter"/>
</dbReference>
<dbReference type="PANTHER" id="PTHR47957:SF3">
    <property type="entry name" value="ATP-DEPENDENT HELICASE HRQ1"/>
    <property type="match status" value="1"/>
</dbReference>
<protein>
    <submittedName>
        <fullName evidence="1">Uncharacterized protein</fullName>
    </submittedName>
</protein>